<accession>A0ABV6CAX4</accession>
<evidence type="ECO:0000259" key="3">
    <source>
        <dbReference type="PROSITE" id="PS50994"/>
    </source>
</evidence>
<evidence type="ECO:0000256" key="2">
    <source>
        <dbReference type="ARBA" id="ARBA00006363"/>
    </source>
</evidence>
<dbReference type="EMBL" id="JBHLXE010000092">
    <property type="protein sequence ID" value="MFC0180137.1"/>
    <property type="molecule type" value="Genomic_DNA"/>
</dbReference>
<dbReference type="NCBIfam" id="NF033563">
    <property type="entry name" value="transpos_IS30"/>
    <property type="match status" value="1"/>
</dbReference>
<evidence type="ECO:0000313" key="4">
    <source>
        <dbReference type="EMBL" id="MFC0180137.1"/>
    </source>
</evidence>
<evidence type="ECO:0000256" key="1">
    <source>
        <dbReference type="ARBA" id="ARBA00002190"/>
    </source>
</evidence>
<dbReference type="InterPro" id="IPR053392">
    <property type="entry name" value="Transposase_IS30-like"/>
</dbReference>
<dbReference type="PANTHER" id="PTHR10948">
    <property type="entry name" value="TRANSPOSASE"/>
    <property type="match status" value="1"/>
</dbReference>
<dbReference type="Proteomes" id="UP001589758">
    <property type="component" value="Unassembled WGS sequence"/>
</dbReference>
<sequence>DIDERPEAANNRTRIGDWEADTMIGNKHKGALATLDERKSKLRLALPVSRKSAEEVTHAITQMLEPIKEVVLSITFDNGREFAAHEVIAGRLGCETYFAKPYHSWERGQNENANGLLRQYFPKSRQLNDVEVVEVLDAIDKLNSRPRKCLGYKTPYEVFEELTGITREKIFEGYALIT</sequence>
<dbReference type="InterPro" id="IPR001598">
    <property type="entry name" value="Transposase_IS30_CS"/>
</dbReference>
<feature type="domain" description="Integrase catalytic" evidence="3">
    <location>
        <begin position="2"/>
        <end position="163"/>
    </location>
</feature>
<dbReference type="PROSITE" id="PS01043">
    <property type="entry name" value="TRANSPOSASE_IS30"/>
    <property type="match status" value="1"/>
</dbReference>
<protein>
    <submittedName>
        <fullName evidence="4">IS30 family transposase</fullName>
    </submittedName>
</protein>
<feature type="non-terminal residue" evidence="4">
    <location>
        <position position="1"/>
    </location>
</feature>
<reference evidence="4 5" key="1">
    <citation type="submission" date="2024-09" db="EMBL/GenBank/DDBJ databases">
        <authorList>
            <person name="Sun Q."/>
            <person name="Mori K."/>
        </authorList>
    </citation>
    <scope>NUCLEOTIDE SEQUENCE [LARGE SCALE GENOMIC DNA]</scope>
    <source>
        <strain evidence="4 5">CCM 8545</strain>
    </source>
</reference>
<organism evidence="4 5">
    <name type="scientific">Thorsellia kenyensis</name>
    <dbReference type="NCBI Taxonomy" id="1549888"/>
    <lineage>
        <taxon>Bacteria</taxon>
        <taxon>Pseudomonadati</taxon>
        <taxon>Pseudomonadota</taxon>
        <taxon>Gammaproteobacteria</taxon>
        <taxon>Enterobacterales</taxon>
        <taxon>Thorselliaceae</taxon>
        <taxon>Thorsellia</taxon>
    </lineage>
</organism>
<dbReference type="PANTHER" id="PTHR10948:SF23">
    <property type="entry name" value="TRANSPOSASE INSI FOR INSERTION SEQUENCE ELEMENT IS30A-RELATED"/>
    <property type="match status" value="1"/>
</dbReference>
<dbReference type="PROSITE" id="PS50994">
    <property type="entry name" value="INTEGRASE"/>
    <property type="match status" value="1"/>
</dbReference>
<dbReference type="Gene3D" id="3.30.420.10">
    <property type="entry name" value="Ribonuclease H-like superfamily/Ribonuclease H"/>
    <property type="match status" value="1"/>
</dbReference>
<comment type="similarity">
    <text evidence="2">Belongs to the transposase IS30 family.</text>
</comment>
<dbReference type="SUPFAM" id="SSF53098">
    <property type="entry name" value="Ribonuclease H-like"/>
    <property type="match status" value="1"/>
</dbReference>
<dbReference type="InterPro" id="IPR036397">
    <property type="entry name" value="RNaseH_sf"/>
</dbReference>
<dbReference type="RefSeq" id="WP_385877252.1">
    <property type="nucleotide sequence ID" value="NZ_JBHLXE010000092.1"/>
</dbReference>
<gene>
    <name evidence="4" type="ORF">ACFFIT_08595</name>
</gene>
<evidence type="ECO:0000313" key="5">
    <source>
        <dbReference type="Proteomes" id="UP001589758"/>
    </source>
</evidence>
<dbReference type="InterPro" id="IPR051917">
    <property type="entry name" value="Transposase-Integrase"/>
</dbReference>
<comment type="function">
    <text evidence="1">Required for the transposition of the insertion element.</text>
</comment>
<comment type="caution">
    <text evidence="4">The sequence shown here is derived from an EMBL/GenBank/DDBJ whole genome shotgun (WGS) entry which is preliminary data.</text>
</comment>
<dbReference type="Pfam" id="PF00665">
    <property type="entry name" value="rve"/>
    <property type="match status" value="1"/>
</dbReference>
<proteinExistence type="inferred from homology"/>
<dbReference type="InterPro" id="IPR012337">
    <property type="entry name" value="RNaseH-like_sf"/>
</dbReference>
<name>A0ABV6CAX4_9GAMM</name>
<dbReference type="InterPro" id="IPR001584">
    <property type="entry name" value="Integrase_cat-core"/>
</dbReference>
<keyword evidence="5" id="KW-1185">Reference proteome</keyword>